<reference evidence="2" key="1">
    <citation type="submission" date="2019-11" db="EMBL/GenBank/DDBJ databases">
        <authorList>
            <person name="Liu Y."/>
            <person name="Hou J."/>
            <person name="Li T.-Q."/>
            <person name="Guan C.-H."/>
            <person name="Wu X."/>
            <person name="Wu H.-Z."/>
            <person name="Ling F."/>
            <person name="Zhang R."/>
            <person name="Shi X.-G."/>
            <person name="Ren J.-P."/>
            <person name="Chen E.-F."/>
            <person name="Sun J.-M."/>
        </authorList>
    </citation>
    <scope>NUCLEOTIDE SEQUENCE</scope>
    <source>
        <strain evidence="2">Adult_tree_wgs_1</strain>
        <tissue evidence="2">Leaves</tissue>
    </source>
</reference>
<gene>
    <name evidence="2" type="ORF">RHSIM_Rhsim05G0124900</name>
</gene>
<dbReference type="PANTHER" id="PTHR46250:SF15">
    <property type="entry name" value="OS01G0523800 PROTEIN"/>
    <property type="match status" value="1"/>
</dbReference>
<dbReference type="Proteomes" id="UP000626092">
    <property type="component" value="Unassembled WGS sequence"/>
</dbReference>
<comment type="caution">
    <text evidence="2">The sequence shown here is derived from an EMBL/GenBank/DDBJ whole genome shotgun (WGS) entry which is preliminary data.</text>
</comment>
<keyword evidence="3" id="KW-1185">Reference proteome</keyword>
<organism evidence="2 3">
    <name type="scientific">Rhododendron simsii</name>
    <name type="common">Sims's rhododendron</name>
    <dbReference type="NCBI Taxonomy" id="118357"/>
    <lineage>
        <taxon>Eukaryota</taxon>
        <taxon>Viridiplantae</taxon>
        <taxon>Streptophyta</taxon>
        <taxon>Embryophyta</taxon>
        <taxon>Tracheophyta</taxon>
        <taxon>Spermatophyta</taxon>
        <taxon>Magnoliopsida</taxon>
        <taxon>eudicotyledons</taxon>
        <taxon>Gunneridae</taxon>
        <taxon>Pentapetalae</taxon>
        <taxon>asterids</taxon>
        <taxon>Ericales</taxon>
        <taxon>Ericaceae</taxon>
        <taxon>Ericoideae</taxon>
        <taxon>Rhodoreae</taxon>
        <taxon>Rhododendron</taxon>
    </lineage>
</organism>
<feature type="transmembrane region" description="Helical" evidence="1">
    <location>
        <begin position="97"/>
        <end position="116"/>
    </location>
</feature>
<keyword evidence="1" id="KW-1133">Transmembrane helix</keyword>
<accession>A0A834LM08</accession>
<evidence type="ECO:0000256" key="1">
    <source>
        <dbReference type="SAM" id="Phobius"/>
    </source>
</evidence>
<proteinExistence type="predicted"/>
<evidence type="ECO:0000313" key="3">
    <source>
        <dbReference type="Proteomes" id="UP000626092"/>
    </source>
</evidence>
<feature type="transmembrane region" description="Helical" evidence="1">
    <location>
        <begin position="128"/>
        <end position="149"/>
    </location>
</feature>
<dbReference type="PANTHER" id="PTHR46250">
    <property type="entry name" value="MYB/SANT-LIKE DNA-BINDING DOMAIN PROTEIN-RELATED"/>
    <property type="match status" value="1"/>
</dbReference>
<keyword evidence="1" id="KW-0812">Transmembrane</keyword>
<dbReference type="EMBL" id="WJXA01000005">
    <property type="protein sequence ID" value="KAF7142209.1"/>
    <property type="molecule type" value="Genomic_DNA"/>
</dbReference>
<sequence length="159" mass="17788">MIRLSGFAWNHETNSIRVDSEDVWKEYEKFNPKVNGMNGKAFPMYESWQILFGIDRATGDFAEDAAELDNCDPFQSPNPDDIPNMDEYLEECNAPRFANGFVGSFGGGSWLVLLMVTGQAMMMNKVVLVLSLGWFVGNFVGGLWLVSLLDWYSFGAGFG</sequence>
<evidence type="ECO:0000313" key="2">
    <source>
        <dbReference type="EMBL" id="KAF7142209.1"/>
    </source>
</evidence>
<name>A0A834LM08_RHOSS</name>
<keyword evidence="1" id="KW-0472">Membrane</keyword>
<dbReference type="OrthoDB" id="1746344at2759"/>
<dbReference type="AlphaFoldDB" id="A0A834LM08"/>
<protein>
    <submittedName>
        <fullName evidence="2">Uncharacterized protein</fullName>
    </submittedName>
</protein>